<evidence type="ECO:0000313" key="2">
    <source>
        <dbReference type="Proteomes" id="UP000269134"/>
    </source>
</evidence>
<evidence type="ECO:0000313" key="1">
    <source>
        <dbReference type="EMBL" id="RMH97309.1"/>
    </source>
</evidence>
<comment type="caution">
    <text evidence="1">The sequence shown here is derived from an EMBL/GenBank/DDBJ whole genome shotgun (WGS) entry which is preliminary data.</text>
</comment>
<gene>
    <name evidence="1" type="ORF">EA795_19210</name>
</gene>
<name>A0ABX9UVB2_9GAMM</name>
<accession>A0ABX9UVB2</accession>
<dbReference type="EMBL" id="RFFL01000019">
    <property type="protein sequence ID" value="RMH97309.1"/>
    <property type="molecule type" value="Genomic_DNA"/>
</dbReference>
<proteinExistence type="predicted"/>
<dbReference type="Proteomes" id="UP000269134">
    <property type="component" value="Unassembled WGS sequence"/>
</dbReference>
<organism evidence="1 2">
    <name type="scientific">Stutzerimonas nitrititolerans</name>
    <dbReference type="NCBI Taxonomy" id="2482751"/>
    <lineage>
        <taxon>Bacteria</taxon>
        <taxon>Pseudomonadati</taxon>
        <taxon>Pseudomonadota</taxon>
        <taxon>Gammaproteobacteria</taxon>
        <taxon>Pseudomonadales</taxon>
        <taxon>Pseudomonadaceae</taxon>
        <taxon>Stutzerimonas</taxon>
    </lineage>
</organism>
<sequence>MEENARLREVLRCIADLPMDRCSTENDYRLSAAKAIALGALSQQAEPLYVTHRPLIRNAINLLGMRRPVAPDVQRVIDDLEAMLCGQSTPAGAPSEEWLQVATLAEPAPAQDEREAFEAHMRLGGYSNPEKHHDGSYVSSAMELWWQGWKARATRPAQTEQQPSTTQQVLDLILEECRYWQGRDEARRGGFACLYAKAKEIADNAAPIAQTAPQPEQSGLVEALEEIAAGEKTVWRDDHFEVENDMAIDYPGIAKAALDAYRATLSAQGASK</sequence>
<reference evidence="1 2" key="1">
    <citation type="submission" date="2018-10" db="EMBL/GenBank/DDBJ databases">
        <title>Pseudomonas sp. GL14 genome.</title>
        <authorList>
            <person name="Peng J."/>
            <person name="Liu Z.-P."/>
        </authorList>
    </citation>
    <scope>NUCLEOTIDE SEQUENCE [LARGE SCALE GENOMIC DNA]</scope>
    <source>
        <strain evidence="1 2">GL14</strain>
    </source>
</reference>
<protein>
    <submittedName>
        <fullName evidence="1">Uncharacterized protein</fullName>
    </submittedName>
</protein>
<keyword evidence="2" id="KW-1185">Reference proteome</keyword>